<organism evidence="2 3">
    <name type="scientific">Eleusine coracana subsp. coracana</name>
    <dbReference type="NCBI Taxonomy" id="191504"/>
    <lineage>
        <taxon>Eukaryota</taxon>
        <taxon>Viridiplantae</taxon>
        <taxon>Streptophyta</taxon>
        <taxon>Embryophyta</taxon>
        <taxon>Tracheophyta</taxon>
        <taxon>Spermatophyta</taxon>
        <taxon>Magnoliopsida</taxon>
        <taxon>Liliopsida</taxon>
        <taxon>Poales</taxon>
        <taxon>Poaceae</taxon>
        <taxon>PACMAD clade</taxon>
        <taxon>Chloridoideae</taxon>
        <taxon>Cynodonteae</taxon>
        <taxon>Eleusininae</taxon>
        <taxon>Eleusine</taxon>
    </lineage>
</organism>
<dbReference type="PANTHER" id="PTHR34669">
    <property type="entry name" value="THIOREDOXIN-LIKE FOLD DOMAIN-CONTAINING PROTEIN MRL7L, CHLOROPLASTIC"/>
    <property type="match status" value="1"/>
</dbReference>
<reference evidence="2" key="1">
    <citation type="journal article" date="2018" name="DNA Res.">
        <title>Multiple hybrid de novo genome assembly of finger millet, an orphan allotetraploid crop.</title>
        <authorList>
            <person name="Hatakeyama M."/>
            <person name="Aluri S."/>
            <person name="Balachadran M.T."/>
            <person name="Sivarajan S.R."/>
            <person name="Patrignani A."/>
            <person name="Gruter S."/>
            <person name="Poveda L."/>
            <person name="Shimizu-Inatsugi R."/>
            <person name="Baeten J."/>
            <person name="Francoijs K.J."/>
            <person name="Nataraja K.N."/>
            <person name="Reddy Y.A.N."/>
            <person name="Phadnis S."/>
            <person name="Ravikumar R.L."/>
            <person name="Schlapbach R."/>
            <person name="Sreeman S.M."/>
            <person name="Shimizu K.K."/>
        </authorList>
    </citation>
    <scope>NUCLEOTIDE SEQUENCE</scope>
</reference>
<dbReference type="GO" id="GO:0009658">
    <property type="term" value="P:chloroplast organization"/>
    <property type="evidence" value="ECO:0007669"/>
    <property type="project" value="InterPro"/>
</dbReference>
<feature type="region of interest" description="Disordered" evidence="1">
    <location>
        <begin position="20"/>
        <end position="73"/>
    </location>
</feature>
<protein>
    <submittedName>
        <fullName evidence="2">Uncharacterized protein</fullName>
    </submittedName>
</protein>
<dbReference type="PANTHER" id="PTHR34669:SF2">
    <property type="entry name" value="THIOREDOXIN-LIKE FOLD DOMAIN-CONTAINING PROTEIN MRL7, CHLOROPLASTIC"/>
    <property type="match status" value="1"/>
</dbReference>
<dbReference type="GO" id="GO:0009570">
    <property type="term" value="C:chloroplast stroma"/>
    <property type="evidence" value="ECO:0007669"/>
    <property type="project" value="TreeGrafter"/>
</dbReference>
<accession>A0AAV5G4G8</accession>
<evidence type="ECO:0000256" key="1">
    <source>
        <dbReference type="SAM" id="MobiDB-lite"/>
    </source>
</evidence>
<dbReference type="EMBL" id="BQKI01000302">
    <property type="protein sequence ID" value="GJN41360.1"/>
    <property type="molecule type" value="Genomic_DNA"/>
</dbReference>
<name>A0AAV5G4G8_ELECO</name>
<reference evidence="2" key="2">
    <citation type="submission" date="2021-12" db="EMBL/GenBank/DDBJ databases">
        <title>Resequencing data analysis of finger millet.</title>
        <authorList>
            <person name="Hatakeyama M."/>
            <person name="Aluri S."/>
            <person name="Balachadran M.T."/>
            <person name="Sivarajan S.R."/>
            <person name="Poveda L."/>
            <person name="Shimizu-Inatsugi R."/>
            <person name="Schlapbach R."/>
            <person name="Sreeman S.M."/>
            <person name="Shimizu K.K."/>
        </authorList>
    </citation>
    <scope>NUCLEOTIDE SEQUENCE</scope>
</reference>
<dbReference type="AlphaFoldDB" id="A0AAV5G4G8"/>
<comment type="caution">
    <text evidence="2">The sequence shown here is derived from an EMBL/GenBank/DDBJ whole genome shotgun (WGS) entry which is preliminary data.</text>
</comment>
<dbReference type="GO" id="GO:0006355">
    <property type="term" value="P:regulation of DNA-templated transcription"/>
    <property type="evidence" value="ECO:0007669"/>
    <property type="project" value="InterPro"/>
</dbReference>
<dbReference type="InterPro" id="IPR044701">
    <property type="entry name" value="MRL7/MRL7L"/>
</dbReference>
<keyword evidence="3" id="KW-1185">Reference proteome</keyword>
<gene>
    <name evidence="2" type="primary">gn00724</name>
    <name evidence="2" type="ORF">PR202_gn00724</name>
</gene>
<evidence type="ECO:0000313" key="2">
    <source>
        <dbReference type="EMBL" id="GJN41360.1"/>
    </source>
</evidence>
<evidence type="ECO:0000313" key="3">
    <source>
        <dbReference type="Proteomes" id="UP001054889"/>
    </source>
</evidence>
<dbReference type="Proteomes" id="UP001054889">
    <property type="component" value="Unassembled WGS sequence"/>
</dbReference>
<sequence>MTGRPNPSWPPPRLRLLAGAAAAEADSEPGTVKPQTRGPQPESRLLGRWDPPTKPRKPSRAPQRGGGWRTSSAVAWSRKGEIPGRKRMGSEAWWRRGPECRWTTSGGDRASEYFDQASIKNVTVDGLAIDWEREVEEEGQGDQLLEWESFAFHPSPLVVLVFERVQQGLLTIGSFSRVGKGQPRCTGMLKIDYLLV</sequence>
<proteinExistence type="predicted"/>